<dbReference type="PIRSF" id="PIRSF001434">
    <property type="entry name" value="CGS"/>
    <property type="match status" value="1"/>
</dbReference>
<proteinExistence type="inferred from homology"/>
<comment type="similarity">
    <text evidence="2 6">Belongs to the trans-sulfuration enzymes family.</text>
</comment>
<protein>
    <submittedName>
        <fullName evidence="7">Aminotransferase class I/II-fold pyridoxal phosphate-dependent enzyme</fullName>
    </submittedName>
</protein>
<dbReference type="AlphaFoldDB" id="A0A6L3N243"/>
<keyword evidence="7" id="KW-0032">Aminotransferase</keyword>
<comment type="caution">
    <text evidence="7">The sequence shown here is derived from an EMBL/GenBank/DDBJ whole genome shotgun (WGS) entry which is preliminary data.</text>
</comment>
<keyword evidence="4 5" id="KW-0663">Pyridoxal phosphate</keyword>
<name>A0A6L3N243_9BURK</name>
<dbReference type="PANTHER" id="PTHR43797">
    <property type="entry name" value="HOMOCYSTEINE/CYSTEINE SYNTHASE"/>
    <property type="match status" value="1"/>
</dbReference>
<dbReference type="Gene3D" id="3.40.640.10">
    <property type="entry name" value="Type I PLP-dependent aspartate aminotransferase-like (Major domain)"/>
    <property type="match status" value="1"/>
</dbReference>
<dbReference type="Pfam" id="PF01053">
    <property type="entry name" value="Cys_Met_Meta_PP"/>
    <property type="match status" value="1"/>
</dbReference>
<sequence length="430" mass="46088">MTERASSWRLETIAVHGGYRPDPTTRAAAVPIYQTVAYAFDDTQHGADLFDLKVQGNIYTRIMNPTTDVLEQRIAALEGGVGALALASGQSAVTNAILTIAEAGDNIVSASTLYGGTYNLLAHTLPQYGITTRFADPREPASFAPLIDARTKAIFAESVGNPLGNVTDIAALADIAHRHGIPLIVDNTVPSPYLLRPFEHGADIVVHSLTKYLGGHGTSLGGAIVDSGKFPWAEHADRFKRLNEPDVSYHGVVYTEAFGPAAYIGRARVVPLRNMGAAISPFNAFQILQGIETLALRVERISDNALKIAQHLARHEQVEWVNYAGLPDHPDHALVARYLSGRAPGILTFGVRGGRAAGAKFQDALKLFTRLVNIGDTKSLATHPASTTHRQLSPAELAKAGVKEETVRLSIGIEHIDDLIADLGQALAQL</sequence>
<dbReference type="GO" id="GO:0003961">
    <property type="term" value="F:O-acetylhomoserine aminocarboxypropyltransferase activity"/>
    <property type="evidence" value="ECO:0007669"/>
    <property type="project" value="TreeGrafter"/>
</dbReference>
<dbReference type="GO" id="GO:0030170">
    <property type="term" value="F:pyridoxal phosphate binding"/>
    <property type="evidence" value="ECO:0007669"/>
    <property type="project" value="InterPro"/>
</dbReference>
<keyword evidence="3 7" id="KW-0808">Transferase</keyword>
<evidence type="ECO:0000256" key="1">
    <source>
        <dbReference type="ARBA" id="ARBA00001933"/>
    </source>
</evidence>
<evidence type="ECO:0000256" key="5">
    <source>
        <dbReference type="PIRSR" id="PIRSR001434-2"/>
    </source>
</evidence>
<dbReference type="GO" id="GO:0071269">
    <property type="term" value="P:L-homocysteine biosynthetic process"/>
    <property type="evidence" value="ECO:0007669"/>
    <property type="project" value="TreeGrafter"/>
</dbReference>
<dbReference type="GO" id="GO:0005737">
    <property type="term" value="C:cytoplasm"/>
    <property type="evidence" value="ECO:0007669"/>
    <property type="project" value="TreeGrafter"/>
</dbReference>
<dbReference type="CDD" id="cd00614">
    <property type="entry name" value="CGS_like"/>
    <property type="match status" value="1"/>
</dbReference>
<dbReference type="FunFam" id="3.40.640.10:FF:000035">
    <property type="entry name" value="O-succinylhomoserine sulfhydrylase"/>
    <property type="match status" value="1"/>
</dbReference>
<dbReference type="SUPFAM" id="SSF53383">
    <property type="entry name" value="PLP-dependent transferases"/>
    <property type="match status" value="1"/>
</dbReference>
<dbReference type="InterPro" id="IPR006235">
    <property type="entry name" value="OAc-hSer/O-AcSer_sulfhydrylase"/>
</dbReference>
<dbReference type="InterPro" id="IPR000277">
    <property type="entry name" value="Cys/Met-Metab_PyrdxlP-dep_enz"/>
</dbReference>
<dbReference type="GO" id="GO:0004124">
    <property type="term" value="F:cysteine synthase activity"/>
    <property type="evidence" value="ECO:0007669"/>
    <property type="project" value="TreeGrafter"/>
</dbReference>
<dbReference type="PANTHER" id="PTHR43797:SF2">
    <property type="entry name" value="HOMOCYSTEINE_CYSTEINE SYNTHASE"/>
    <property type="match status" value="1"/>
</dbReference>
<organism evidence="7 8">
    <name type="scientific">Burkholderia stagnalis</name>
    <dbReference type="NCBI Taxonomy" id="1503054"/>
    <lineage>
        <taxon>Bacteria</taxon>
        <taxon>Pseudomonadati</taxon>
        <taxon>Pseudomonadota</taxon>
        <taxon>Betaproteobacteria</taxon>
        <taxon>Burkholderiales</taxon>
        <taxon>Burkholderiaceae</taxon>
        <taxon>Burkholderia</taxon>
        <taxon>Burkholderia cepacia complex</taxon>
    </lineage>
</organism>
<evidence type="ECO:0000256" key="3">
    <source>
        <dbReference type="ARBA" id="ARBA00022679"/>
    </source>
</evidence>
<reference evidence="7 8" key="1">
    <citation type="submission" date="2019-09" db="EMBL/GenBank/DDBJ databases">
        <title>Draft genome sequences of 48 bacterial type strains from the CCUG.</title>
        <authorList>
            <person name="Tunovic T."/>
            <person name="Pineiro-Iglesias B."/>
            <person name="Unosson C."/>
            <person name="Inganas E."/>
            <person name="Ohlen M."/>
            <person name="Cardew S."/>
            <person name="Jensie-Markopoulos S."/>
            <person name="Salva-Serra F."/>
            <person name="Jaen-Luchoro D."/>
            <person name="Karlsson R."/>
            <person name="Svensson-Stadler L."/>
            <person name="Chun J."/>
            <person name="Moore E."/>
        </authorList>
    </citation>
    <scope>NUCLEOTIDE SEQUENCE [LARGE SCALE GENOMIC DNA]</scope>
    <source>
        <strain evidence="7 8">CCUG 65686</strain>
    </source>
</reference>
<dbReference type="Proteomes" id="UP000473470">
    <property type="component" value="Unassembled WGS sequence"/>
</dbReference>
<dbReference type="GO" id="GO:0008483">
    <property type="term" value="F:transaminase activity"/>
    <property type="evidence" value="ECO:0007669"/>
    <property type="project" value="UniProtKB-KW"/>
</dbReference>
<dbReference type="RefSeq" id="WP_059884470.1">
    <property type="nucleotide sequence ID" value="NZ_CABVPM010000004.1"/>
</dbReference>
<accession>A0A6L3N243</accession>
<evidence type="ECO:0000313" key="7">
    <source>
        <dbReference type="EMBL" id="KAB0640212.1"/>
    </source>
</evidence>
<dbReference type="PROSITE" id="PS00868">
    <property type="entry name" value="CYS_MET_METAB_PP"/>
    <property type="match status" value="1"/>
</dbReference>
<comment type="cofactor">
    <cofactor evidence="1 6">
        <name>pyridoxal 5'-phosphate</name>
        <dbReference type="ChEBI" id="CHEBI:597326"/>
    </cofactor>
</comment>
<dbReference type="NCBIfam" id="TIGR01326">
    <property type="entry name" value="OAH_OAS_sulfhy"/>
    <property type="match status" value="1"/>
</dbReference>
<evidence type="ECO:0000256" key="4">
    <source>
        <dbReference type="ARBA" id="ARBA00022898"/>
    </source>
</evidence>
<dbReference type="Gene3D" id="3.90.1150.10">
    <property type="entry name" value="Aspartate Aminotransferase, domain 1"/>
    <property type="match status" value="1"/>
</dbReference>
<dbReference type="InterPro" id="IPR015421">
    <property type="entry name" value="PyrdxlP-dep_Trfase_major"/>
</dbReference>
<dbReference type="EMBL" id="VZOK01000006">
    <property type="protein sequence ID" value="KAB0640212.1"/>
    <property type="molecule type" value="Genomic_DNA"/>
</dbReference>
<evidence type="ECO:0000256" key="6">
    <source>
        <dbReference type="RuleBase" id="RU362118"/>
    </source>
</evidence>
<evidence type="ECO:0000313" key="8">
    <source>
        <dbReference type="Proteomes" id="UP000473470"/>
    </source>
</evidence>
<dbReference type="InterPro" id="IPR015422">
    <property type="entry name" value="PyrdxlP-dep_Trfase_small"/>
</dbReference>
<evidence type="ECO:0000256" key="2">
    <source>
        <dbReference type="ARBA" id="ARBA00009077"/>
    </source>
</evidence>
<gene>
    <name evidence="7" type="ORF">F7R25_06075</name>
</gene>
<dbReference type="InterPro" id="IPR054542">
    <property type="entry name" value="Cys_met_metab_PP"/>
</dbReference>
<feature type="modified residue" description="N6-(pyridoxal phosphate)lysine" evidence="5">
    <location>
        <position position="211"/>
    </location>
</feature>
<dbReference type="GO" id="GO:0006535">
    <property type="term" value="P:cysteine biosynthetic process from serine"/>
    <property type="evidence" value="ECO:0007669"/>
    <property type="project" value="TreeGrafter"/>
</dbReference>
<dbReference type="GO" id="GO:0019346">
    <property type="term" value="P:transsulfuration"/>
    <property type="evidence" value="ECO:0007669"/>
    <property type="project" value="InterPro"/>
</dbReference>
<dbReference type="InterPro" id="IPR015424">
    <property type="entry name" value="PyrdxlP-dep_Trfase"/>
</dbReference>